<dbReference type="GO" id="GO:0005978">
    <property type="term" value="P:glycogen biosynthetic process"/>
    <property type="evidence" value="ECO:0007669"/>
    <property type="project" value="UniProtKB-UniRule"/>
</dbReference>
<gene>
    <name evidence="8" type="primary">glgA</name>
    <name evidence="11" type="ORF">Acaty_c0411</name>
</gene>
<feature type="binding site" evidence="8">
    <location>
        <position position="25"/>
    </location>
    <ligand>
        <name>ADP-alpha-D-glucose</name>
        <dbReference type="ChEBI" id="CHEBI:57498"/>
    </ligand>
</feature>
<dbReference type="SUPFAM" id="SSF53756">
    <property type="entry name" value="UDP-Glycosyltransferase/glycogen phosphorylase"/>
    <property type="match status" value="1"/>
</dbReference>
<evidence type="ECO:0000256" key="4">
    <source>
        <dbReference type="ARBA" id="ARBA00010281"/>
    </source>
</evidence>
<dbReference type="PANTHER" id="PTHR45825">
    <property type="entry name" value="GRANULE-BOUND STARCH SYNTHASE 1, CHLOROPLASTIC/AMYLOPLASTIC"/>
    <property type="match status" value="1"/>
</dbReference>
<dbReference type="Pfam" id="PF08323">
    <property type="entry name" value="Glyco_transf_5"/>
    <property type="match status" value="1"/>
</dbReference>
<comment type="catalytic activity">
    <reaction evidence="1 8">
        <text>[(1-&gt;4)-alpha-D-glucosyl](n) + ADP-alpha-D-glucose = [(1-&gt;4)-alpha-D-glucosyl](n+1) + ADP + H(+)</text>
        <dbReference type="Rhea" id="RHEA:18189"/>
        <dbReference type="Rhea" id="RHEA-COMP:9584"/>
        <dbReference type="Rhea" id="RHEA-COMP:9587"/>
        <dbReference type="ChEBI" id="CHEBI:15378"/>
        <dbReference type="ChEBI" id="CHEBI:15444"/>
        <dbReference type="ChEBI" id="CHEBI:57498"/>
        <dbReference type="ChEBI" id="CHEBI:456216"/>
        <dbReference type="EC" id="2.4.1.21"/>
    </reaction>
</comment>
<dbReference type="eggNOG" id="COG0297">
    <property type="taxonomic scope" value="Bacteria"/>
</dbReference>
<keyword evidence="5 8" id="KW-0328">Glycosyltransferase</keyword>
<dbReference type="EC" id="2.4.1.21" evidence="8"/>
<evidence type="ECO:0000256" key="3">
    <source>
        <dbReference type="ARBA" id="ARBA00004964"/>
    </source>
</evidence>
<organism evidence="11 12">
    <name type="scientific">Acidithiobacillus caldus (strain ATCC 51756 / DSM 8584 / KU)</name>
    <dbReference type="NCBI Taxonomy" id="637389"/>
    <lineage>
        <taxon>Bacteria</taxon>
        <taxon>Pseudomonadati</taxon>
        <taxon>Pseudomonadota</taxon>
        <taxon>Acidithiobacillia</taxon>
        <taxon>Acidithiobacillales</taxon>
        <taxon>Acidithiobacillaceae</taxon>
        <taxon>Acidithiobacillus</taxon>
    </lineage>
</organism>
<dbReference type="KEGG" id="acz:Acaty_c0411"/>
<accession>A0A059ZWG5</accession>
<comment type="similarity">
    <text evidence="4 8">Belongs to the glycosyltransferase 1 family. Bacterial/plant glycogen synthase subfamily.</text>
</comment>
<evidence type="ECO:0000256" key="2">
    <source>
        <dbReference type="ARBA" id="ARBA00002764"/>
    </source>
</evidence>
<dbReference type="Pfam" id="PF00534">
    <property type="entry name" value="Glycos_transf_1"/>
    <property type="match status" value="1"/>
</dbReference>
<evidence type="ECO:0000256" key="5">
    <source>
        <dbReference type="ARBA" id="ARBA00022676"/>
    </source>
</evidence>
<evidence type="ECO:0000256" key="6">
    <source>
        <dbReference type="ARBA" id="ARBA00022679"/>
    </source>
</evidence>
<dbReference type="GO" id="GO:0004373">
    <property type="term" value="F:alpha-1,4-glucan glucosyltransferase (UDP-glucose donor) activity"/>
    <property type="evidence" value="ECO:0007669"/>
    <property type="project" value="InterPro"/>
</dbReference>
<dbReference type="Proteomes" id="UP000005522">
    <property type="component" value="Chromosome"/>
</dbReference>
<dbReference type="UniPathway" id="UPA00164"/>
<evidence type="ECO:0000313" key="11">
    <source>
        <dbReference type="EMBL" id="AIA54301.1"/>
    </source>
</evidence>
<feature type="domain" description="Starch synthase catalytic" evidence="10">
    <location>
        <begin position="12"/>
        <end position="247"/>
    </location>
</feature>
<dbReference type="EMBL" id="CP005986">
    <property type="protein sequence ID" value="AIA54301.1"/>
    <property type="molecule type" value="Genomic_DNA"/>
</dbReference>
<evidence type="ECO:0000313" key="12">
    <source>
        <dbReference type="Proteomes" id="UP000005522"/>
    </source>
</evidence>
<keyword evidence="6 8" id="KW-0808">Transferase</keyword>
<dbReference type="InterPro" id="IPR001296">
    <property type="entry name" value="Glyco_trans_1"/>
</dbReference>
<evidence type="ECO:0000256" key="8">
    <source>
        <dbReference type="HAMAP-Rule" id="MF_00484"/>
    </source>
</evidence>
<dbReference type="NCBIfam" id="NF001899">
    <property type="entry name" value="PRK00654.1-2"/>
    <property type="match status" value="1"/>
</dbReference>
<dbReference type="PANTHER" id="PTHR45825:SF8">
    <property type="entry name" value="GLYCOGEN SYNTHASE"/>
    <property type="match status" value="1"/>
</dbReference>
<dbReference type="InterPro" id="IPR011835">
    <property type="entry name" value="GS/SS"/>
</dbReference>
<comment type="function">
    <text evidence="2 8">Synthesizes alpha-1,4-glucan chains using ADP-glucose.</text>
</comment>
<reference evidence="11 12" key="1">
    <citation type="journal article" date="2009" name="J. Bacteriol.">
        <title>Draft genome sequence of the extremely acidophilic bacterium Acidithiobacillus caldus ATCC 51756 reveals metabolic versatility in the genus Acidithiobacillus.</title>
        <authorList>
            <person name="Valdes J."/>
            <person name="Quatrini R."/>
            <person name="Hallberg K."/>
            <person name="Dopson M."/>
            <person name="Valenzuela P.D."/>
            <person name="Holmes D.S."/>
        </authorList>
    </citation>
    <scope>NUCLEOTIDE SEQUENCE [LARGE SCALE GENOMIC DNA]</scope>
    <source>
        <strain evidence="12">ATCC 51756 / DSM 8584 / KU</strain>
    </source>
</reference>
<evidence type="ECO:0000259" key="9">
    <source>
        <dbReference type="Pfam" id="PF00534"/>
    </source>
</evidence>
<dbReference type="GO" id="GO:0009011">
    <property type="term" value="F:alpha-1,4-glucan glucosyltransferase (ADP-glucose donor) activity"/>
    <property type="evidence" value="ECO:0007669"/>
    <property type="project" value="UniProtKB-UniRule"/>
</dbReference>
<sequence length="487" mass="53903">MVPLAKWEQPLRILFVTSEMAPFSKTGGLGDVSGALPRQLLAAGEDVRVLVPWYGRPDGARLQHRADIYLPFSGEKLAILSHSEHPEWLFLRHPDFERAGTPYQNPAGEDWPDNAQRFARLCRAAVEIAQGRVAELFWQADLVHVNDWQTGLVPYLLDLEARVGAARPRTLLTIHNLAYQGRFAPTVLEPLHLPAADFHPEGTELYGSFSFLKAGLVYADHLSTVSPTYAQEIQRPEFGMGLDGLLRARSHALSGILNGIDAEHWNPAADPYLPAHYSADDLQGKAICKARLQQELGLFPDPGVPVLGMISRLVEQKGSDLVLALAPELLKRGLQLVILGSGERALEQRLRELGSMHRGQMAARIGFDEALSHRIEAGADIFLMPSRFEPCGLNQMYSLRYGTVPIVHETGGLADTVVDVDGSVTRPGNGFVFRPAQVDALRTAILRAERYFHQPALWRELQARGMGEDHSWRSAALAYRDLYGSIV</sequence>
<proteinExistence type="inferred from homology"/>
<evidence type="ECO:0000256" key="1">
    <source>
        <dbReference type="ARBA" id="ARBA00001478"/>
    </source>
</evidence>
<dbReference type="InterPro" id="IPR013534">
    <property type="entry name" value="Starch_synth_cat_dom"/>
</dbReference>
<comment type="pathway">
    <text evidence="3 8">Glycan biosynthesis; glycogen biosynthesis.</text>
</comment>
<name>A0A059ZWG5_ACICK</name>
<protein>
    <recommendedName>
        <fullName evidence="8">Glycogen synthase</fullName>
        <ecNumber evidence="8">2.4.1.21</ecNumber>
    </recommendedName>
    <alternativeName>
        <fullName evidence="8">Starch [bacterial glycogen] synthase</fullName>
    </alternativeName>
</protein>
<feature type="domain" description="Glycosyl transferase family 1" evidence="9">
    <location>
        <begin position="303"/>
        <end position="448"/>
    </location>
</feature>
<dbReference type="HOGENOM" id="CLU_009583_18_2_6"/>
<dbReference type="HAMAP" id="MF_00484">
    <property type="entry name" value="Glycogen_synth"/>
    <property type="match status" value="1"/>
</dbReference>
<dbReference type="AlphaFoldDB" id="A0A059ZWG5"/>
<dbReference type="Gene3D" id="3.40.50.2000">
    <property type="entry name" value="Glycogen Phosphorylase B"/>
    <property type="match status" value="2"/>
</dbReference>
<dbReference type="NCBIfam" id="TIGR02095">
    <property type="entry name" value="glgA"/>
    <property type="match status" value="1"/>
</dbReference>
<dbReference type="CDD" id="cd03791">
    <property type="entry name" value="GT5_Glycogen_synthase_DULL1-like"/>
    <property type="match status" value="1"/>
</dbReference>
<evidence type="ECO:0000259" key="10">
    <source>
        <dbReference type="Pfam" id="PF08323"/>
    </source>
</evidence>
<evidence type="ECO:0000256" key="7">
    <source>
        <dbReference type="ARBA" id="ARBA00023056"/>
    </source>
</evidence>
<keyword evidence="7 8" id="KW-0320">Glycogen biosynthesis</keyword>